<gene>
    <name evidence="1" type="ORF">AMQ22_00308</name>
</gene>
<accession>A0A150J858</accession>
<reference evidence="1 2" key="1">
    <citation type="journal article" date="2016" name="ISME J.">
        <title>Chasing the elusive Euryarchaeota class WSA2: genomes reveal a uniquely fastidious methyl-reducing methanogen.</title>
        <authorList>
            <person name="Nobu M.K."/>
            <person name="Narihiro T."/>
            <person name="Kuroda K."/>
            <person name="Mei R."/>
            <person name="Liu W.T."/>
        </authorList>
    </citation>
    <scope>NUCLEOTIDE SEQUENCE [LARGE SCALE GENOMIC DNA]</scope>
    <source>
        <strain evidence="1">U1lsi0528_Bin055</strain>
    </source>
</reference>
<name>A0A150J858_9EURY</name>
<evidence type="ECO:0000313" key="2">
    <source>
        <dbReference type="Proteomes" id="UP000075398"/>
    </source>
</evidence>
<dbReference type="EMBL" id="LNGC01000006">
    <property type="protein sequence ID" value="KYC53409.1"/>
    <property type="molecule type" value="Genomic_DNA"/>
</dbReference>
<protein>
    <submittedName>
        <fullName evidence="1">Uncharacterized protein</fullName>
    </submittedName>
</protein>
<dbReference type="Proteomes" id="UP000075398">
    <property type="component" value="Unassembled WGS sequence"/>
</dbReference>
<comment type="caution">
    <text evidence="1">The sequence shown here is derived from an EMBL/GenBank/DDBJ whole genome shotgun (WGS) entry which is preliminary data.</text>
</comment>
<organism evidence="1 2">
    <name type="scientific">Candidatus Methanofastidiosum methylothiophilum</name>
    <dbReference type="NCBI Taxonomy" id="1705564"/>
    <lineage>
        <taxon>Archaea</taxon>
        <taxon>Methanobacteriati</taxon>
        <taxon>Methanobacteriota</taxon>
        <taxon>Stenosarchaea group</taxon>
        <taxon>Candidatus Methanofastidiosia</taxon>
        <taxon>Candidatus Methanofastidiosales</taxon>
        <taxon>Candidatus Methanofastidiosaceae</taxon>
        <taxon>Candidatus Methanofastidiosum</taxon>
    </lineage>
</organism>
<dbReference type="AlphaFoldDB" id="A0A150J858"/>
<sequence>MDNRKFKCYDCNYEWDLPHGNGKMGINLNCPKCNSSNVHRVNGGRHGNRMGFCRSNNSNLDNNKN</sequence>
<proteinExistence type="predicted"/>
<dbReference type="SUPFAM" id="SSF57802">
    <property type="entry name" value="Rubredoxin-like"/>
    <property type="match status" value="1"/>
</dbReference>
<evidence type="ECO:0000313" key="1">
    <source>
        <dbReference type="EMBL" id="KYC53409.1"/>
    </source>
</evidence>